<organism evidence="3 4">
    <name type="scientific">Candidatus Aquicultor secundus</name>
    <dbReference type="NCBI Taxonomy" id="1973895"/>
    <lineage>
        <taxon>Bacteria</taxon>
        <taxon>Bacillati</taxon>
        <taxon>Actinomycetota</taxon>
        <taxon>Candidatus Aquicultoria</taxon>
        <taxon>Candidatus Aquicultorales</taxon>
        <taxon>Candidatus Aquicultoraceae</taxon>
        <taxon>Candidatus Aquicultor</taxon>
    </lineage>
</organism>
<dbReference type="HAMAP" id="MF_01074">
    <property type="entry name" value="LarC"/>
    <property type="match status" value="1"/>
</dbReference>
<keyword evidence="2" id="KW-0456">Lyase</keyword>
<evidence type="ECO:0000313" key="4">
    <source>
        <dbReference type="Proteomes" id="UP000230956"/>
    </source>
</evidence>
<dbReference type="AlphaFoldDB" id="A0A2M7T6Z7"/>
<dbReference type="Proteomes" id="UP000230956">
    <property type="component" value="Unassembled WGS sequence"/>
</dbReference>
<name>A0A2M7T6Z7_9ACTN</name>
<dbReference type="Pfam" id="PF01969">
    <property type="entry name" value="Ni_insertion"/>
    <property type="match status" value="1"/>
</dbReference>
<dbReference type="EMBL" id="PFNG01000177">
    <property type="protein sequence ID" value="PIZ37220.1"/>
    <property type="molecule type" value="Genomic_DNA"/>
</dbReference>
<accession>A0A2M7T6Z7</accession>
<dbReference type="GO" id="GO:0016151">
    <property type="term" value="F:nickel cation binding"/>
    <property type="evidence" value="ECO:0007669"/>
    <property type="project" value="UniProtKB-UniRule"/>
</dbReference>
<evidence type="ECO:0000313" key="3">
    <source>
        <dbReference type="EMBL" id="PIZ37220.1"/>
    </source>
</evidence>
<dbReference type="GO" id="GO:0051604">
    <property type="term" value="P:protein maturation"/>
    <property type="evidence" value="ECO:0007669"/>
    <property type="project" value="UniProtKB-UniRule"/>
</dbReference>
<comment type="caution">
    <text evidence="3">The sequence shown here is derived from an EMBL/GenBank/DDBJ whole genome shotgun (WGS) entry which is preliminary data.</text>
</comment>
<evidence type="ECO:0000256" key="1">
    <source>
        <dbReference type="ARBA" id="ARBA00022596"/>
    </source>
</evidence>
<protein>
    <recommendedName>
        <fullName evidence="2">Pyridinium-3,5-bisthiocarboxylic acid mononucleotide nickel insertion protein</fullName>
        <shortName evidence="2">P2TMN nickel insertion protein</shortName>
        <ecNumber evidence="2">4.99.1.12</ecNumber>
    </recommendedName>
    <alternativeName>
        <fullName evidence="2">Nickel-pincer cofactor biosynthesis protein LarC</fullName>
    </alternativeName>
</protein>
<comment type="similarity">
    <text evidence="2">Belongs to the LarC family.</text>
</comment>
<gene>
    <name evidence="2" type="primary">larC</name>
    <name evidence="3" type="ORF">COY37_07565</name>
</gene>
<proteinExistence type="inferred from homology"/>
<dbReference type="RefSeq" id="WP_286677766.1">
    <property type="nucleotide sequence ID" value="NZ_MNXI01000031.1"/>
</dbReference>
<dbReference type="Gene3D" id="3.30.70.1380">
    <property type="entry name" value="Transcriptional regulatory protein pf0864 domain like"/>
    <property type="match status" value="1"/>
</dbReference>
<comment type="catalytic activity">
    <reaction evidence="2">
        <text>Ni(II)-pyridinium-3,5-bisthiocarboxylate mononucleotide = pyridinium-3,5-bisthiocarboxylate mononucleotide + Ni(2+)</text>
        <dbReference type="Rhea" id="RHEA:54784"/>
        <dbReference type="ChEBI" id="CHEBI:49786"/>
        <dbReference type="ChEBI" id="CHEBI:137372"/>
        <dbReference type="ChEBI" id="CHEBI:137373"/>
        <dbReference type="EC" id="4.99.1.12"/>
    </reaction>
</comment>
<dbReference type="InterPro" id="IPR002822">
    <property type="entry name" value="Ni_insertion"/>
</dbReference>
<keyword evidence="1 2" id="KW-0533">Nickel</keyword>
<dbReference type="GO" id="GO:0016829">
    <property type="term" value="F:lyase activity"/>
    <property type="evidence" value="ECO:0007669"/>
    <property type="project" value="UniProtKB-UniRule"/>
</dbReference>
<dbReference type="PANTHER" id="PTHR36566:SF1">
    <property type="entry name" value="PYRIDINIUM-3,5-BISTHIOCARBOXYLIC ACID MONONUCLEOTIDE NICKEL INSERTION PROTEIN"/>
    <property type="match status" value="1"/>
</dbReference>
<dbReference type="NCBIfam" id="TIGR00299">
    <property type="entry name" value="nickel pincer cofactor biosynthesis protein LarC"/>
    <property type="match status" value="1"/>
</dbReference>
<sequence>MKVAYFDCFAGISGDMIVGALLDLGLPLEELEAGLNKIAVGDYEVSAKKVTKQHIGATKFDVAAEEQKVVRTFSNIRELIGDSDLADSIKADAIAIFRRIGEAEAKIHRKTIDQIHFHEVGAIDSIVDVVASVIGIHSLGIEKIYSSPVATGMGMTRTEHGMLPIPAPATIEILAGAPVYSSGIAAELTTPTGAAVLMHYATFTEEMPLLALEKTGYGAGTRELEIPNVLRVMFGTQAGVETEEVMLLETNIDDVSAEVLGYTMDALFERGALDVWFTPIGMKKSRPAVTLSVLVPVGSEEEVIDTIMTETATLGLRLSKQSRRVAEREIISVNTPLGRIHVKVGTYKGRVICIAPEYDDCSKLAARSGTPLREVYDLAREAASNTFKKGG</sequence>
<dbReference type="Gene3D" id="3.10.20.300">
    <property type="entry name" value="mk0293 like domain"/>
    <property type="match status" value="1"/>
</dbReference>
<dbReference type="PANTHER" id="PTHR36566">
    <property type="entry name" value="NICKEL INSERTION PROTEIN-RELATED"/>
    <property type="match status" value="1"/>
</dbReference>
<reference evidence="4" key="1">
    <citation type="submission" date="2017-09" db="EMBL/GenBank/DDBJ databases">
        <title>Depth-based differentiation of microbial function through sediment-hosted aquifers and enrichment of novel symbionts in the deep terrestrial subsurface.</title>
        <authorList>
            <person name="Probst A.J."/>
            <person name="Ladd B."/>
            <person name="Jarett J.K."/>
            <person name="Geller-Mcgrath D.E."/>
            <person name="Sieber C.M.K."/>
            <person name="Emerson J.B."/>
            <person name="Anantharaman K."/>
            <person name="Thomas B.C."/>
            <person name="Malmstrom R."/>
            <person name="Stieglmeier M."/>
            <person name="Klingl A."/>
            <person name="Woyke T."/>
            <person name="Ryan C.M."/>
            <person name="Banfield J.F."/>
        </authorList>
    </citation>
    <scope>NUCLEOTIDE SEQUENCE [LARGE SCALE GENOMIC DNA]</scope>
</reference>
<comment type="function">
    <text evidence="2">Involved in the biosynthesis of a nickel-pincer cofactor ((SCS)Ni(II) pincer complex). Binds Ni(2+), and functions in nickel delivery to pyridinium-3,5-bisthiocarboxylic acid mononucleotide (P2TMN), to form the mature cofactor. Is thus probably required for the activation of nickel-pincer cofactor-dependent enzymes.</text>
</comment>
<evidence type="ECO:0000256" key="2">
    <source>
        <dbReference type="HAMAP-Rule" id="MF_01074"/>
    </source>
</evidence>
<dbReference type="EC" id="4.99.1.12" evidence="2"/>